<evidence type="ECO:0000313" key="1">
    <source>
        <dbReference type="EMBL" id="RDE04837.1"/>
    </source>
</evidence>
<dbReference type="EMBL" id="QQNB01000003">
    <property type="protein sequence ID" value="RDE04837.1"/>
    <property type="molecule type" value="Genomic_DNA"/>
</dbReference>
<dbReference type="RefSeq" id="WP_114688575.1">
    <property type="nucleotide sequence ID" value="NZ_QQNB01000003.1"/>
</dbReference>
<comment type="caution">
    <text evidence="1">The sequence shown here is derived from an EMBL/GenBank/DDBJ whole genome shotgun (WGS) entry which is preliminary data.</text>
</comment>
<name>A0A369VTG5_9SPHN</name>
<dbReference type="AlphaFoldDB" id="A0A369VTG5"/>
<protein>
    <submittedName>
        <fullName evidence="1">Uncharacterized protein</fullName>
    </submittedName>
</protein>
<organism evidence="1 2">
    <name type="scientific">Sphingomonas aracearum</name>
    <dbReference type="NCBI Taxonomy" id="2283317"/>
    <lineage>
        <taxon>Bacteria</taxon>
        <taxon>Pseudomonadati</taxon>
        <taxon>Pseudomonadota</taxon>
        <taxon>Alphaproteobacteria</taxon>
        <taxon>Sphingomonadales</taxon>
        <taxon>Sphingomonadaceae</taxon>
        <taxon>Sphingomonas</taxon>
    </lineage>
</organism>
<accession>A0A369VTG5</accession>
<evidence type="ECO:0000313" key="2">
    <source>
        <dbReference type="Proteomes" id="UP000253918"/>
    </source>
</evidence>
<keyword evidence="2" id="KW-1185">Reference proteome</keyword>
<reference evidence="1 2" key="1">
    <citation type="submission" date="2018-07" db="EMBL/GenBank/DDBJ databases">
        <title>a novel species of Sphingomonas isolated from the rhizosphere soil of Araceae plant.</title>
        <authorList>
            <person name="Zhiyong W."/>
            <person name="Qinglan Z."/>
            <person name="Zhiwei F."/>
            <person name="Ding X."/>
            <person name="Gejiao W."/>
            <person name="Shixue Z."/>
        </authorList>
    </citation>
    <scope>NUCLEOTIDE SEQUENCE [LARGE SCALE GENOMIC DNA]</scope>
    <source>
        <strain evidence="1 2">WZY 27</strain>
    </source>
</reference>
<dbReference type="Proteomes" id="UP000253918">
    <property type="component" value="Unassembled WGS sequence"/>
</dbReference>
<dbReference type="OrthoDB" id="7583078at2"/>
<proteinExistence type="predicted"/>
<gene>
    <name evidence="1" type="ORF">DVW87_14800</name>
</gene>
<sequence length="96" mass="9923">MTDWTARLETFARHCRTLPPAALAAEAHRLRCGLDAAGLRPAAAVARALEAALARGEGGPLIHGWIALLAEAAASGRTDRHAQDAFAAACSVRLAG</sequence>